<evidence type="ECO:0000313" key="1">
    <source>
        <dbReference type="EMBL" id="AQP44589.1"/>
    </source>
</evidence>
<evidence type="ECO:0000313" key="2">
    <source>
        <dbReference type="Proteomes" id="UP000188324"/>
    </source>
</evidence>
<dbReference type="OrthoDB" id="5193072at2"/>
<dbReference type="InterPro" id="IPR012349">
    <property type="entry name" value="Split_barrel_FMN-bd"/>
</dbReference>
<gene>
    <name evidence="1" type="ORF">RPIT_06980</name>
</gene>
<reference evidence="1 2" key="1">
    <citation type="journal article" date="2016" name="Int. J. Syst. Evol. Microbiol.">
        <title>Tessaracoccus flavus sp. nov., isolated from the drainage system of a lindane-producing factory.</title>
        <authorList>
            <person name="Kumari R."/>
            <person name="Singh P."/>
            <person name="Schumann P."/>
            <person name="Lal R."/>
        </authorList>
    </citation>
    <scope>NUCLEOTIDE SEQUENCE [LARGE SCALE GENOMIC DNA]</scope>
    <source>
        <strain evidence="1 2">RP1T</strain>
    </source>
</reference>
<accession>A0A1Q2CEP2</accession>
<sequence length="133" mass="13716">MSDPDQVSYFSRLDVEECWALLSEAEVGRIAWRGPAGIVIVPVNFQLVGRTIVFHTVEGSGLAALADGAEVSFQVDEIDGESAIGWSVLVQGRSGPAGGEASSVSWLGDGVTVGVSVSPAAIDGRVVSGNKKS</sequence>
<dbReference type="SUPFAM" id="SSF50475">
    <property type="entry name" value="FMN-binding split barrel"/>
    <property type="match status" value="1"/>
</dbReference>
<proteinExistence type="predicted"/>
<dbReference type="KEGG" id="tfl:RPIT_06980"/>
<dbReference type="RefSeq" id="WP_077341830.1">
    <property type="nucleotide sequence ID" value="NZ_CP019605.1"/>
</dbReference>
<dbReference type="EMBL" id="CP019605">
    <property type="protein sequence ID" value="AQP44589.1"/>
    <property type="molecule type" value="Genomic_DNA"/>
</dbReference>
<dbReference type="AlphaFoldDB" id="A0A1Q2CEP2"/>
<dbReference type="Gene3D" id="2.30.110.10">
    <property type="entry name" value="Electron Transport, Fmn-binding Protein, Chain A"/>
    <property type="match status" value="1"/>
</dbReference>
<dbReference type="Proteomes" id="UP000188324">
    <property type="component" value="Chromosome"/>
</dbReference>
<organism evidence="1 2">
    <name type="scientific">Tessaracoccus flavus</name>
    <dbReference type="NCBI Taxonomy" id="1610493"/>
    <lineage>
        <taxon>Bacteria</taxon>
        <taxon>Bacillati</taxon>
        <taxon>Actinomycetota</taxon>
        <taxon>Actinomycetes</taxon>
        <taxon>Propionibacteriales</taxon>
        <taxon>Propionibacteriaceae</taxon>
        <taxon>Tessaracoccus</taxon>
    </lineage>
</organism>
<dbReference type="InterPro" id="IPR024747">
    <property type="entry name" value="Pyridox_Oxase-rel"/>
</dbReference>
<name>A0A1Q2CEP2_9ACTN</name>
<protein>
    <submittedName>
        <fullName evidence="1">Uncharacterized protein</fullName>
    </submittedName>
</protein>
<dbReference type="Pfam" id="PF12900">
    <property type="entry name" value="Pyridox_ox_2"/>
    <property type="match status" value="1"/>
</dbReference>
<keyword evidence="2" id="KW-1185">Reference proteome</keyword>
<dbReference type="STRING" id="1610493.RPIT_06980"/>